<dbReference type="SUPFAM" id="SSF54373">
    <property type="entry name" value="FAD-linked reductases, C-terminal domain"/>
    <property type="match status" value="1"/>
</dbReference>
<evidence type="ECO:0000259" key="6">
    <source>
        <dbReference type="Pfam" id="PF01494"/>
    </source>
</evidence>
<protein>
    <recommendedName>
        <fullName evidence="6">FAD-binding domain-containing protein</fullName>
    </recommendedName>
</protein>
<evidence type="ECO:0000256" key="2">
    <source>
        <dbReference type="ARBA" id="ARBA00022630"/>
    </source>
</evidence>
<evidence type="ECO:0000313" key="7">
    <source>
        <dbReference type="EMBL" id="KAK5201727.1"/>
    </source>
</evidence>
<keyword evidence="2" id="KW-0285">Flavoprotein</keyword>
<keyword evidence="5" id="KW-0503">Monooxygenase</keyword>
<evidence type="ECO:0000256" key="4">
    <source>
        <dbReference type="ARBA" id="ARBA00023002"/>
    </source>
</evidence>
<evidence type="ECO:0000313" key="8">
    <source>
        <dbReference type="Proteomes" id="UP001357485"/>
    </source>
</evidence>
<evidence type="ECO:0000256" key="5">
    <source>
        <dbReference type="ARBA" id="ARBA00023033"/>
    </source>
</evidence>
<organism evidence="7 8">
    <name type="scientific">Cryomyces antarcticus</name>
    <dbReference type="NCBI Taxonomy" id="329879"/>
    <lineage>
        <taxon>Eukaryota</taxon>
        <taxon>Fungi</taxon>
        <taxon>Dikarya</taxon>
        <taxon>Ascomycota</taxon>
        <taxon>Pezizomycotina</taxon>
        <taxon>Dothideomycetes</taxon>
        <taxon>Dothideomycetes incertae sedis</taxon>
        <taxon>Cryomyces</taxon>
    </lineage>
</organism>
<comment type="similarity">
    <text evidence="1">Belongs to the paxM FAD-dependent monooxygenase family.</text>
</comment>
<dbReference type="Gene3D" id="3.50.50.60">
    <property type="entry name" value="FAD/NAD(P)-binding domain"/>
    <property type="match status" value="1"/>
</dbReference>
<dbReference type="InterPro" id="IPR050493">
    <property type="entry name" value="FAD-dep_Monooxygenase_BioMet"/>
</dbReference>
<evidence type="ECO:0000256" key="1">
    <source>
        <dbReference type="ARBA" id="ARBA00007992"/>
    </source>
</evidence>
<dbReference type="InterPro" id="IPR002938">
    <property type="entry name" value="FAD-bd"/>
</dbReference>
<reference evidence="7 8" key="1">
    <citation type="submission" date="2023-08" db="EMBL/GenBank/DDBJ databases">
        <title>Black Yeasts Isolated from many extreme environments.</title>
        <authorList>
            <person name="Coleine C."/>
            <person name="Stajich J.E."/>
            <person name="Selbmann L."/>
        </authorList>
    </citation>
    <scope>NUCLEOTIDE SEQUENCE [LARGE SCALE GENOMIC DNA]</scope>
    <source>
        <strain evidence="7 8">CCFEE 536</strain>
    </source>
</reference>
<keyword evidence="4" id="KW-0560">Oxidoreductase</keyword>
<keyword evidence="8" id="KW-1185">Reference proteome</keyword>
<sequence length="461" mass="51053">MSGNPQLHVGLCGAGIGGLAAAIAIARAGAEVTVLEAAEELGEIGAGIQMTPNVARLLIAWGVDKVIGDNLVQFEELNLRRKDGTRVGGAPLSRIEGALGLPWWLVHRHHLHQGLAEVARQHGCNIHIKSRVSSIDYQSGGKVNVKTESGKTYTFDLLIGSDGVKSVVRRTLFPNVEPSPPTGNCAYRAIVPYAQIRQDPIAKELVEKKTMEIWMAEDKYVISYPISAGEDFNMVLSHHRNPPVSTVQDVNMEDFRNEYKDFDPRLKRIIDMVPSAQRWPLLATRLESWSSPQKNVVLMGDAAHSMVNHMAQGAATSMEDGAFLGRCLREVVQNRISVSDAVTIYEKGRMPKASLKQQISFLNGAIWHLPDGPAQEARDRAMMKELDGEQLLRSPNLYADPATVLDVYGYNAEAHADDELVKFIEGRERSDQRTFVTKKEAEKVMDWFLPESEKLSVRAKL</sequence>
<dbReference type="Pfam" id="PF01494">
    <property type="entry name" value="FAD_binding_3"/>
    <property type="match status" value="1"/>
</dbReference>
<feature type="domain" description="FAD-binding" evidence="6">
    <location>
        <begin position="8"/>
        <end position="335"/>
    </location>
</feature>
<keyword evidence="3" id="KW-0274">FAD</keyword>
<dbReference type="PANTHER" id="PTHR13789">
    <property type="entry name" value="MONOOXYGENASE"/>
    <property type="match status" value="1"/>
</dbReference>
<gene>
    <name evidence="7" type="ORF">LTR16_001691</name>
</gene>
<dbReference type="PANTHER" id="PTHR13789:SF147">
    <property type="entry name" value="PUTATIVE (AFU_ORTHOLOGUE AFUA_2G01950)-RELATED"/>
    <property type="match status" value="1"/>
</dbReference>
<dbReference type="Proteomes" id="UP001357485">
    <property type="component" value="Unassembled WGS sequence"/>
</dbReference>
<dbReference type="PRINTS" id="PR00420">
    <property type="entry name" value="RNGMNOXGNASE"/>
</dbReference>
<accession>A0ABR0LQ46</accession>
<dbReference type="InterPro" id="IPR036188">
    <property type="entry name" value="FAD/NAD-bd_sf"/>
</dbReference>
<proteinExistence type="inferred from homology"/>
<dbReference type="EMBL" id="JAVRRA010016514">
    <property type="protein sequence ID" value="KAK5201727.1"/>
    <property type="molecule type" value="Genomic_DNA"/>
</dbReference>
<evidence type="ECO:0000256" key="3">
    <source>
        <dbReference type="ARBA" id="ARBA00022827"/>
    </source>
</evidence>
<comment type="caution">
    <text evidence="7">The sequence shown here is derived from an EMBL/GenBank/DDBJ whole genome shotgun (WGS) entry which is preliminary data.</text>
</comment>
<name>A0ABR0LQ46_9PEZI</name>
<dbReference type="SUPFAM" id="SSF51905">
    <property type="entry name" value="FAD/NAD(P)-binding domain"/>
    <property type="match status" value="1"/>
</dbReference>